<dbReference type="EMBL" id="CP017902">
    <property type="protein sequence ID" value="ARP18730.1"/>
    <property type="molecule type" value="Genomic_DNA"/>
</dbReference>
<reference evidence="1" key="1">
    <citation type="submission" date="2016-10" db="EMBL/GenBank/DDBJ databases">
        <title>The High Quality Genome of Vibrio alginolyticus K01M1.</title>
        <authorList>
            <person name="Wendling C."/>
            <person name="Chibani C.M."/>
            <person name="Hertel R."/>
            <person name="Sproer C."/>
            <person name="Bunk B."/>
            <person name="Overmann J."/>
            <person name="Roth O."/>
            <person name="Liesegang H."/>
        </authorList>
    </citation>
    <scope>NUCLEOTIDE SEQUENCE</scope>
    <source>
        <strain evidence="1">K05K4</strain>
    </source>
</reference>
<evidence type="ECO:0000313" key="1">
    <source>
        <dbReference type="EMBL" id="ARP18730.1"/>
    </source>
</evidence>
<sequence length="626" mass="68608">MYSPQNFAYILTCCLLISGCGTDDGAKATPSPSPSVPKASRSAVAFNNVSKVILTDQSNSIELVNNQNEKLSEVKLINSEEKDCYAFQHNSEELVVNPTQTGNCIYQYKTETINGLASHAGVVHLAKVAPQSVSLAVADVTQIDLGAPLLPINSYAVQIDDAPLTIDMNSLHPDLISKGFSVSSAALVGESNVVFDYNVDRVTFETNSDTPMGVYRVYYGLTDGEETFLGQIDITVGNKTNAGFSIQQYHYETPLEIGQTATISLSELKDVIDNPEGDALEIVQISTINASAITDGSSITFSAPTRGSHSLSYLVTDNRGAFVMGRVMFDVKKPFSDIKTTLGTLIAPITLDEALETGFDYSTPNVDAQKDVEMATFNYDVAEAICTLYGARLPSKSAIDHFYKFSQPIDNIKATWPIDKPFILQGKQTDELDTQVYNAQSFKTDTLNTLYVGDNEIIPETSYLSCYKGCDDFAGPCIDTVDIGNGKLFTSSPSVAYLNSIGGKGTEIYTEKERDKSGRDSPVGEFYMFNLDDANALCERYNTHSLAGRNNWRLPTVDEFRFEFDWGTPYVAPRGWPKQTLYIAGTPYGQGYDSNYYYALRLGDAIYITYSDSNSVEYYASCVSNP</sequence>
<dbReference type="AlphaFoldDB" id="A0A1W6TCY6"/>
<organism evidence="1">
    <name type="scientific">Vibrio alginolyticus</name>
    <dbReference type="NCBI Taxonomy" id="663"/>
    <lineage>
        <taxon>Bacteria</taxon>
        <taxon>Pseudomonadati</taxon>
        <taxon>Pseudomonadota</taxon>
        <taxon>Gammaproteobacteria</taxon>
        <taxon>Vibrionales</taxon>
        <taxon>Vibrionaceae</taxon>
        <taxon>Vibrio</taxon>
    </lineage>
</organism>
<evidence type="ECO:0008006" key="2">
    <source>
        <dbReference type="Google" id="ProtNLM"/>
    </source>
</evidence>
<name>A0A1W6TCY6_VIBAL</name>
<protein>
    <recommendedName>
        <fullName evidence="2">DUF1566 domain-containing protein</fullName>
    </recommendedName>
</protein>
<accession>A0A1W6TCY6</accession>
<gene>
    <name evidence="1" type="ORF">K05K4_18960</name>
</gene>
<proteinExistence type="predicted"/>
<dbReference type="RefSeq" id="WP_086046866.1">
    <property type="nucleotide sequence ID" value="NZ_CP017889.1"/>
</dbReference>